<gene>
    <name evidence="3" type="ORF">SAMN04490248_111104</name>
</gene>
<keyword evidence="4" id="KW-1185">Reference proteome</keyword>
<evidence type="ECO:0000256" key="1">
    <source>
        <dbReference type="SAM" id="MobiDB-lite"/>
    </source>
</evidence>
<dbReference type="PANTHER" id="PTHR36505">
    <property type="entry name" value="BLR1072 PROTEIN"/>
    <property type="match status" value="1"/>
</dbReference>
<dbReference type="SUPFAM" id="SSF50346">
    <property type="entry name" value="PRC-barrel domain"/>
    <property type="match status" value="1"/>
</dbReference>
<dbReference type="EMBL" id="FODS01000011">
    <property type="protein sequence ID" value="SEO76261.1"/>
    <property type="molecule type" value="Genomic_DNA"/>
</dbReference>
<dbReference type="InterPro" id="IPR027275">
    <property type="entry name" value="PRC-brl_dom"/>
</dbReference>
<dbReference type="STRING" id="569882.SAMN04490248_111104"/>
<feature type="domain" description="PRC-barrel" evidence="2">
    <location>
        <begin position="12"/>
        <end position="79"/>
    </location>
</feature>
<evidence type="ECO:0000259" key="2">
    <source>
        <dbReference type="Pfam" id="PF05239"/>
    </source>
</evidence>
<proteinExistence type="predicted"/>
<sequence>MDHSAHTPLRPEELNASNLEGTNVYGPDDHDIGRVSHFHGSGATAKVVVDVGGFLGLGAKPVSLNVSALNFMRDENGKVHATTLLTKDELKSLPEHRH</sequence>
<feature type="compositionally biased region" description="Basic and acidic residues" evidence="1">
    <location>
        <begin position="1"/>
        <end position="13"/>
    </location>
</feature>
<protein>
    <submittedName>
        <fullName evidence="3">PRC-barrel domain-containing protein</fullName>
    </submittedName>
</protein>
<dbReference type="AlphaFoldDB" id="A0A1H8SC55"/>
<name>A0A1H8SC55_9RHOB</name>
<dbReference type="Gene3D" id="2.30.30.240">
    <property type="entry name" value="PRC-barrel domain"/>
    <property type="match status" value="1"/>
</dbReference>
<dbReference type="Pfam" id="PF05239">
    <property type="entry name" value="PRC"/>
    <property type="match status" value="1"/>
</dbReference>
<organism evidence="3 4">
    <name type="scientific">Salinihabitans flavidus</name>
    <dbReference type="NCBI Taxonomy" id="569882"/>
    <lineage>
        <taxon>Bacteria</taxon>
        <taxon>Pseudomonadati</taxon>
        <taxon>Pseudomonadota</taxon>
        <taxon>Alphaproteobacteria</taxon>
        <taxon>Rhodobacterales</taxon>
        <taxon>Roseobacteraceae</taxon>
        <taxon>Salinihabitans</taxon>
    </lineage>
</organism>
<evidence type="ECO:0000313" key="3">
    <source>
        <dbReference type="EMBL" id="SEO76261.1"/>
    </source>
</evidence>
<accession>A0A1H8SC55</accession>
<feature type="region of interest" description="Disordered" evidence="1">
    <location>
        <begin position="1"/>
        <end position="28"/>
    </location>
</feature>
<reference evidence="3 4" key="1">
    <citation type="submission" date="2016-10" db="EMBL/GenBank/DDBJ databases">
        <authorList>
            <person name="de Groot N.N."/>
        </authorList>
    </citation>
    <scope>NUCLEOTIDE SEQUENCE [LARGE SCALE GENOMIC DNA]</scope>
    <source>
        <strain evidence="3 4">DSM 27842</strain>
    </source>
</reference>
<dbReference type="PANTHER" id="PTHR36505:SF1">
    <property type="entry name" value="BLR1072 PROTEIN"/>
    <property type="match status" value="1"/>
</dbReference>
<dbReference type="Proteomes" id="UP000198893">
    <property type="component" value="Unassembled WGS sequence"/>
</dbReference>
<dbReference type="RefSeq" id="WP_093118297.1">
    <property type="nucleotide sequence ID" value="NZ_FODS01000011.1"/>
</dbReference>
<dbReference type="OrthoDB" id="7876889at2"/>
<dbReference type="InterPro" id="IPR011033">
    <property type="entry name" value="PRC_barrel-like_sf"/>
</dbReference>
<evidence type="ECO:0000313" key="4">
    <source>
        <dbReference type="Proteomes" id="UP000198893"/>
    </source>
</evidence>